<evidence type="ECO:0000313" key="3">
    <source>
        <dbReference type="Proteomes" id="UP001524944"/>
    </source>
</evidence>
<gene>
    <name evidence="2" type="ORF">NVS47_13745</name>
</gene>
<name>A0ABT1Y6P8_9FIRM</name>
<dbReference type="EMBL" id="JANPWE010000008">
    <property type="protein sequence ID" value="MCR6546560.1"/>
    <property type="molecule type" value="Genomic_DNA"/>
</dbReference>
<dbReference type="InterPro" id="IPR032774">
    <property type="entry name" value="WG_beta_rep"/>
</dbReference>
<dbReference type="Pfam" id="PF14903">
    <property type="entry name" value="WG_beta_rep"/>
    <property type="match status" value="3"/>
</dbReference>
<dbReference type="PROSITE" id="PS51257">
    <property type="entry name" value="PROKAR_LIPOPROTEIN"/>
    <property type="match status" value="1"/>
</dbReference>
<organism evidence="2 3">
    <name type="scientific">Dehalobacterium formicoaceticum</name>
    <dbReference type="NCBI Taxonomy" id="51515"/>
    <lineage>
        <taxon>Bacteria</taxon>
        <taxon>Bacillati</taxon>
        <taxon>Bacillota</taxon>
        <taxon>Clostridia</taxon>
        <taxon>Eubacteriales</taxon>
        <taxon>Peptococcaceae</taxon>
        <taxon>Dehalobacterium</taxon>
    </lineage>
</organism>
<sequence>MGNHKKIAISLLLFFSLGIMGGCSNNVANQPEGSDLLQPQDVAGIGLYGEIRQKLPDFVITPEIKEWDQPLPFYEDGKLGFKDKQGKIVLEPIYASHHGYRNGVNNIAYDDEAGNRTWQVYDIYGKPYPYDTVYGFHYGISFVQKDGKSGLINTAGQEIVPVEYDKLLLAYIQDAASETEQPSAYAQKDSRSPWVLLDLQDGYQSYYEPYDENKKAGYAGTLDLTEHSVAIINNMIMVDGISLTTGKKFPLCALDGLSCQIYQDGKAVGSAPIKLDQGFYEGEVMALFPDYFGESYVDENNEFVAIPQLLLSQSQPSIAKGQGSDYQQAVEDYLTEKQIENTPVKIASCYIADFSGQNKKSALLEVVDTMRFQEPLPPEIESWDADDFTAKKVAFVSTILFIPDLTKPNEYQVVLENIQQSDRFIRETIRNSLYAAFDLDRDGSLEMIVDNLYYEYRDYQLIDLSK</sequence>
<feature type="signal peptide" evidence="1">
    <location>
        <begin position="1"/>
        <end position="21"/>
    </location>
</feature>
<proteinExistence type="predicted"/>
<dbReference type="RefSeq" id="WP_089610720.1">
    <property type="nucleotide sequence ID" value="NZ_CP022121.1"/>
</dbReference>
<protein>
    <submittedName>
        <fullName evidence="2">WG repeat-containing protein</fullName>
    </submittedName>
</protein>
<dbReference type="Proteomes" id="UP001524944">
    <property type="component" value="Unassembled WGS sequence"/>
</dbReference>
<keyword evidence="1" id="KW-0732">Signal</keyword>
<evidence type="ECO:0000313" key="2">
    <source>
        <dbReference type="EMBL" id="MCR6546560.1"/>
    </source>
</evidence>
<evidence type="ECO:0000256" key="1">
    <source>
        <dbReference type="SAM" id="SignalP"/>
    </source>
</evidence>
<keyword evidence="3" id="KW-1185">Reference proteome</keyword>
<accession>A0ABT1Y6P8</accession>
<feature type="chain" id="PRO_5045641959" evidence="1">
    <location>
        <begin position="22"/>
        <end position="466"/>
    </location>
</feature>
<reference evidence="2 3" key="1">
    <citation type="submission" date="2022-08" db="EMBL/GenBank/DDBJ databases">
        <title>Proteogenomics of the novel Dehalobacterium formicoaceticum strain EZ94 highlights a key role of methyltransferases during anaerobic dichloromethane degradation.</title>
        <authorList>
            <person name="Wasmund K."/>
        </authorList>
    </citation>
    <scope>NUCLEOTIDE SEQUENCE [LARGE SCALE GENOMIC DNA]</scope>
    <source>
        <strain evidence="2 3">EZ94</strain>
    </source>
</reference>
<comment type="caution">
    <text evidence="2">The sequence shown here is derived from an EMBL/GenBank/DDBJ whole genome shotgun (WGS) entry which is preliminary data.</text>
</comment>